<protein>
    <submittedName>
        <fullName evidence="5">Thialysine N-epsilon-acetyltransferase</fullName>
    </submittedName>
</protein>
<sequence>MSLPVVRDARREDCREVQRLIQELADFERMPNGPKIDAKVLERDGFDLSPPLYHCFVVDDPSDPTKLIGYAIYFLGFGTMVGRRMYLEDIYITEKYRKKHLGNALFQKVAQKGLEMNCADMEFIVLNWNPAQEFYKARGARDVTKEEGWHLFRIGGESLQKIAESKTKSSLIVRDARKDDCSEVLRLIQELADFEKTGFTQLSAQDIEQDFFSCDRPLFHCVVVEDPDDTSKLIGYSIYYNHYGTWTGRRMYLRDIFVNVAYRGKHIGDALLREVAQKAVETGCVDMDFIVVDWNPAQAFYKARGATDITLSEAWHLCRVNKDDLRKVAEGKNY</sequence>
<dbReference type="FunFam" id="3.40.630.30:FF:000064">
    <property type="entry name" value="GNAT family acetyltransferase"/>
    <property type="match status" value="2"/>
</dbReference>
<dbReference type="EMBL" id="JAHWGI010000331">
    <property type="protein sequence ID" value="KAK3913605.1"/>
    <property type="molecule type" value="Genomic_DNA"/>
</dbReference>
<dbReference type="InterPro" id="IPR051016">
    <property type="entry name" value="Diverse_Substrate_AcTransf"/>
</dbReference>
<evidence type="ECO:0000259" key="4">
    <source>
        <dbReference type="PROSITE" id="PS51186"/>
    </source>
</evidence>
<evidence type="ECO:0000256" key="1">
    <source>
        <dbReference type="ARBA" id="ARBA00008694"/>
    </source>
</evidence>
<feature type="domain" description="N-acetyltransferase" evidence="4">
    <location>
        <begin position="171"/>
        <end position="334"/>
    </location>
</feature>
<dbReference type="Proteomes" id="UP001219518">
    <property type="component" value="Unassembled WGS sequence"/>
</dbReference>
<dbReference type="SUPFAM" id="SSF55729">
    <property type="entry name" value="Acyl-CoA N-acyltransferases (Nat)"/>
    <property type="match status" value="2"/>
</dbReference>
<organism evidence="5 6">
    <name type="scientific">Frankliniella fusca</name>
    <dbReference type="NCBI Taxonomy" id="407009"/>
    <lineage>
        <taxon>Eukaryota</taxon>
        <taxon>Metazoa</taxon>
        <taxon>Ecdysozoa</taxon>
        <taxon>Arthropoda</taxon>
        <taxon>Hexapoda</taxon>
        <taxon>Insecta</taxon>
        <taxon>Pterygota</taxon>
        <taxon>Neoptera</taxon>
        <taxon>Paraneoptera</taxon>
        <taxon>Thysanoptera</taxon>
        <taxon>Terebrantia</taxon>
        <taxon>Thripoidea</taxon>
        <taxon>Thripidae</taxon>
        <taxon>Frankliniella</taxon>
    </lineage>
</organism>
<dbReference type="GO" id="GO:0008080">
    <property type="term" value="F:N-acetyltransferase activity"/>
    <property type="evidence" value="ECO:0007669"/>
    <property type="project" value="UniProtKB-ARBA"/>
</dbReference>
<feature type="domain" description="N-acetyltransferase" evidence="4">
    <location>
        <begin position="4"/>
        <end position="164"/>
    </location>
</feature>
<gene>
    <name evidence="5" type="ORF">KUF71_023062</name>
</gene>
<dbReference type="PANTHER" id="PTHR10545:SF29">
    <property type="entry name" value="GH14572P-RELATED"/>
    <property type="match status" value="1"/>
</dbReference>
<dbReference type="Gene3D" id="3.40.630.30">
    <property type="match status" value="2"/>
</dbReference>
<accession>A0AAE1H4S8</accession>
<dbReference type="Pfam" id="PF00583">
    <property type="entry name" value="Acetyltransf_1"/>
    <property type="match status" value="2"/>
</dbReference>
<proteinExistence type="inferred from homology"/>
<dbReference type="InterPro" id="IPR016181">
    <property type="entry name" value="Acyl_CoA_acyltransferase"/>
</dbReference>
<comment type="caution">
    <text evidence="5">The sequence shown here is derived from an EMBL/GenBank/DDBJ whole genome shotgun (WGS) entry which is preliminary data.</text>
</comment>
<comment type="similarity">
    <text evidence="1">Belongs to the acetyltransferase family.</text>
</comment>
<evidence type="ECO:0000313" key="5">
    <source>
        <dbReference type="EMBL" id="KAK3913605.1"/>
    </source>
</evidence>
<dbReference type="AlphaFoldDB" id="A0AAE1H4S8"/>
<dbReference type="InterPro" id="IPR000182">
    <property type="entry name" value="GNAT_dom"/>
</dbReference>
<name>A0AAE1H4S8_9NEOP</name>
<dbReference type="CDD" id="cd04301">
    <property type="entry name" value="NAT_SF"/>
    <property type="match status" value="2"/>
</dbReference>
<evidence type="ECO:0000256" key="3">
    <source>
        <dbReference type="ARBA" id="ARBA00023315"/>
    </source>
</evidence>
<reference evidence="5" key="2">
    <citation type="journal article" date="2023" name="BMC Genomics">
        <title>Pest status, molecular evolution, and epigenetic factors derived from the genome assembly of Frankliniella fusca, a thysanopteran phytovirus vector.</title>
        <authorList>
            <person name="Catto M.A."/>
            <person name="Labadie P.E."/>
            <person name="Jacobson A.L."/>
            <person name="Kennedy G.G."/>
            <person name="Srinivasan R."/>
            <person name="Hunt B.G."/>
        </authorList>
    </citation>
    <scope>NUCLEOTIDE SEQUENCE</scope>
    <source>
        <strain evidence="5">PL_HMW_Pooled</strain>
    </source>
</reference>
<dbReference type="PROSITE" id="PS51186">
    <property type="entry name" value="GNAT"/>
    <property type="match status" value="2"/>
</dbReference>
<reference evidence="5" key="1">
    <citation type="submission" date="2021-07" db="EMBL/GenBank/DDBJ databases">
        <authorList>
            <person name="Catto M.A."/>
            <person name="Jacobson A."/>
            <person name="Kennedy G."/>
            <person name="Labadie P."/>
            <person name="Hunt B.G."/>
            <person name="Srinivasan R."/>
        </authorList>
    </citation>
    <scope>NUCLEOTIDE SEQUENCE</scope>
    <source>
        <strain evidence="5">PL_HMW_Pooled</strain>
        <tissue evidence="5">Head</tissue>
    </source>
</reference>
<dbReference type="PANTHER" id="PTHR10545">
    <property type="entry name" value="DIAMINE N-ACETYLTRANSFERASE"/>
    <property type="match status" value="1"/>
</dbReference>
<keyword evidence="6" id="KW-1185">Reference proteome</keyword>
<keyword evidence="2" id="KW-0808">Transferase</keyword>
<keyword evidence="3" id="KW-0012">Acyltransferase</keyword>
<evidence type="ECO:0000256" key="2">
    <source>
        <dbReference type="ARBA" id="ARBA00022679"/>
    </source>
</evidence>
<evidence type="ECO:0000313" key="6">
    <source>
        <dbReference type="Proteomes" id="UP001219518"/>
    </source>
</evidence>